<feature type="non-terminal residue" evidence="1">
    <location>
        <position position="1"/>
    </location>
</feature>
<proteinExistence type="predicted"/>
<protein>
    <submittedName>
        <fullName evidence="1">Uncharacterized protein</fullName>
    </submittedName>
</protein>
<dbReference type="Proteomes" id="UP001233999">
    <property type="component" value="Unassembled WGS sequence"/>
</dbReference>
<reference evidence="1" key="2">
    <citation type="submission" date="2023-05" db="EMBL/GenBank/DDBJ databases">
        <authorList>
            <person name="Fouks B."/>
        </authorList>
    </citation>
    <scope>NUCLEOTIDE SEQUENCE</scope>
    <source>
        <strain evidence="1">Stay&amp;Tobe</strain>
        <tissue evidence="1">Testes</tissue>
    </source>
</reference>
<dbReference type="AlphaFoldDB" id="A0AAD7ZQ76"/>
<evidence type="ECO:0000313" key="1">
    <source>
        <dbReference type="EMBL" id="KAJ9584565.1"/>
    </source>
</evidence>
<sequence length="165" mass="18884">GTHTILNDAITTMRAVFQLCLYSWIKMYIGTRSFKLVEGSAKSGIIVEIIQLQSYLDPVCRDFIHSNRDQTDGKSDHSISYEIITADFIQVKIVNICVYVHELTMKSEVFLTIRPIIGDINKGRTVRVNMIVEQKAQFSYLQMLKENTKFHGFHGNTVVLLRKSP</sequence>
<gene>
    <name evidence="1" type="ORF">L9F63_021091</name>
</gene>
<feature type="non-terminal residue" evidence="1">
    <location>
        <position position="165"/>
    </location>
</feature>
<dbReference type="EMBL" id="JASPKZ010007393">
    <property type="protein sequence ID" value="KAJ9584565.1"/>
    <property type="molecule type" value="Genomic_DNA"/>
</dbReference>
<evidence type="ECO:0000313" key="2">
    <source>
        <dbReference type="Proteomes" id="UP001233999"/>
    </source>
</evidence>
<keyword evidence="2" id="KW-1185">Reference proteome</keyword>
<comment type="caution">
    <text evidence="1">The sequence shown here is derived from an EMBL/GenBank/DDBJ whole genome shotgun (WGS) entry which is preliminary data.</text>
</comment>
<name>A0AAD7ZQ76_DIPPU</name>
<organism evidence="1 2">
    <name type="scientific">Diploptera punctata</name>
    <name type="common">Pacific beetle cockroach</name>
    <dbReference type="NCBI Taxonomy" id="6984"/>
    <lineage>
        <taxon>Eukaryota</taxon>
        <taxon>Metazoa</taxon>
        <taxon>Ecdysozoa</taxon>
        <taxon>Arthropoda</taxon>
        <taxon>Hexapoda</taxon>
        <taxon>Insecta</taxon>
        <taxon>Pterygota</taxon>
        <taxon>Neoptera</taxon>
        <taxon>Polyneoptera</taxon>
        <taxon>Dictyoptera</taxon>
        <taxon>Blattodea</taxon>
        <taxon>Blaberoidea</taxon>
        <taxon>Blaberidae</taxon>
        <taxon>Diplopterinae</taxon>
        <taxon>Diploptera</taxon>
    </lineage>
</organism>
<accession>A0AAD7ZQ76</accession>
<reference evidence="1" key="1">
    <citation type="journal article" date="2023" name="IScience">
        <title>Live-bearing cockroach genome reveals convergent evolutionary mechanisms linked to viviparity in insects and beyond.</title>
        <authorList>
            <person name="Fouks B."/>
            <person name="Harrison M.C."/>
            <person name="Mikhailova A.A."/>
            <person name="Marchal E."/>
            <person name="English S."/>
            <person name="Carruthers M."/>
            <person name="Jennings E.C."/>
            <person name="Chiamaka E.L."/>
            <person name="Frigard R.A."/>
            <person name="Pippel M."/>
            <person name="Attardo G.M."/>
            <person name="Benoit J.B."/>
            <person name="Bornberg-Bauer E."/>
            <person name="Tobe S.S."/>
        </authorList>
    </citation>
    <scope>NUCLEOTIDE SEQUENCE</scope>
    <source>
        <strain evidence="1">Stay&amp;Tobe</strain>
    </source>
</reference>